<comment type="caution">
    <text evidence="1">The sequence shown here is derived from an EMBL/GenBank/DDBJ whole genome shotgun (WGS) entry which is preliminary data.</text>
</comment>
<dbReference type="OrthoDB" id="8235971at2"/>
<organism evidence="1 2">
    <name type="scientific">Yoonia sediminilitoris</name>
    <dbReference type="NCBI Taxonomy" id="1286148"/>
    <lineage>
        <taxon>Bacteria</taxon>
        <taxon>Pseudomonadati</taxon>
        <taxon>Pseudomonadota</taxon>
        <taxon>Alphaproteobacteria</taxon>
        <taxon>Rhodobacterales</taxon>
        <taxon>Paracoccaceae</taxon>
        <taxon>Yoonia</taxon>
    </lineage>
</organism>
<proteinExistence type="predicted"/>
<accession>A0A2T6KAX0</accession>
<dbReference type="RefSeq" id="WP_108387408.1">
    <property type="nucleotide sequence ID" value="NZ_QBUD01000011.1"/>
</dbReference>
<keyword evidence="2" id="KW-1185">Reference proteome</keyword>
<dbReference type="AlphaFoldDB" id="A0A2T6KAX0"/>
<protein>
    <recommendedName>
        <fullName evidence="3">Guanylate cyclase domain-containing protein</fullName>
    </recommendedName>
</protein>
<evidence type="ECO:0000313" key="1">
    <source>
        <dbReference type="EMBL" id="PUB12026.1"/>
    </source>
</evidence>
<dbReference type="Proteomes" id="UP000244523">
    <property type="component" value="Unassembled WGS sequence"/>
</dbReference>
<name>A0A2T6KAX0_9RHOB</name>
<evidence type="ECO:0000313" key="2">
    <source>
        <dbReference type="Proteomes" id="UP000244523"/>
    </source>
</evidence>
<reference evidence="1 2" key="1">
    <citation type="submission" date="2018-04" db="EMBL/GenBank/DDBJ databases">
        <title>Genomic Encyclopedia of Archaeal and Bacterial Type Strains, Phase II (KMG-II): from individual species to whole genera.</title>
        <authorList>
            <person name="Goeker M."/>
        </authorList>
    </citation>
    <scope>NUCLEOTIDE SEQUENCE [LARGE SCALE GENOMIC DNA]</scope>
    <source>
        <strain evidence="1 2">DSM 29955</strain>
    </source>
</reference>
<sequence>MTERFLLYIDLLGFSDIVHSKSDLLPDLFRILDKSNAHKHGDFSVIQFSDTLLVYNVPEVTSEHDRSYVAMYLCEFAQEIQYMLLGRDVYLRGLVTCGQFDDIARNTIRRDKRRSKP</sequence>
<dbReference type="EMBL" id="QBUD01000011">
    <property type="protein sequence ID" value="PUB12026.1"/>
    <property type="molecule type" value="Genomic_DNA"/>
</dbReference>
<evidence type="ECO:0008006" key="3">
    <source>
        <dbReference type="Google" id="ProtNLM"/>
    </source>
</evidence>
<gene>
    <name evidence="1" type="ORF">C8N45_1113</name>
</gene>